<dbReference type="Proteomes" id="UP000254437">
    <property type="component" value="Unassembled WGS sequence"/>
</dbReference>
<reference evidence="1 2" key="1">
    <citation type="submission" date="2018-06" db="EMBL/GenBank/DDBJ databases">
        <authorList>
            <consortium name="Pathogen Informatics"/>
            <person name="Doyle S."/>
        </authorList>
    </citation>
    <scope>NUCLEOTIDE SEQUENCE [LARGE SCALE GENOMIC DNA]</scope>
    <source>
        <strain evidence="1 2">NCTC10359</strain>
    </source>
</reference>
<gene>
    <name evidence="1" type="ORF">NCTC10359_01780</name>
</gene>
<protein>
    <submittedName>
        <fullName evidence="1">Protein of uncharacterized function (DUF2931)</fullName>
    </submittedName>
</protein>
<dbReference type="RefSeq" id="WP_115007484.1">
    <property type="nucleotide sequence ID" value="NZ_UGQU01000002.1"/>
</dbReference>
<evidence type="ECO:0000313" key="1">
    <source>
        <dbReference type="EMBL" id="STZ63355.1"/>
    </source>
</evidence>
<dbReference type="Pfam" id="PF11153">
    <property type="entry name" value="DUF2931"/>
    <property type="match status" value="1"/>
</dbReference>
<proteinExistence type="predicted"/>
<name>A0A378TR86_MORLA</name>
<sequence>MTDSTKQDNVLTKVMWNTQVLAPTHYPIELVAGESFWFFDEMGDERVGFYAQAGGGWRNGAVDTIGGSPSSPTFLPVGVKLMWLSFAESCFYHAVLLLPIQSLQALAEQTLDTNKQVIKNLITIQFAIAPHGFVSLRAGFGNHIQELSTHKAEVANASWEFFALTNHFSPDLMTMEQYIAKQLAKAPKAVQEQIKNGNLPTRWQEYSERKFAWHIACDVALFAHQIAYVNGESSLHLTSTDKQSTNTSPKLQPAPAWIELFFRKNNQRHCVVVNLSHHQFGRTEQPEDDVAVFEVFKGFFSSNRPTALVINLTKDMADAVFLTNGHKEQALDAHIITKTLADDEYPWFK</sequence>
<evidence type="ECO:0000313" key="2">
    <source>
        <dbReference type="Proteomes" id="UP000254437"/>
    </source>
</evidence>
<organism evidence="1 2">
    <name type="scientific">Moraxella lacunata</name>
    <dbReference type="NCBI Taxonomy" id="477"/>
    <lineage>
        <taxon>Bacteria</taxon>
        <taxon>Pseudomonadati</taxon>
        <taxon>Pseudomonadota</taxon>
        <taxon>Gammaproteobacteria</taxon>
        <taxon>Moraxellales</taxon>
        <taxon>Moraxellaceae</taxon>
        <taxon>Moraxella</taxon>
    </lineage>
</organism>
<dbReference type="InterPro" id="IPR021326">
    <property type="entry name" value="DUF2931"/>
</dbReference>
<accession>A0A378TR86</accession>
<dbReference type="AlphaFoldDB" id="A0A378TR86"/>
<dbReference type="EMBL" id="UGQU01000002">
    <property type="protein sequence ID" value="STZ63355.1"/>
    <property type="molecule type" value="Genomic_DNA"/>
</dbReference>